<dbReference type="KEGG" id="cno:NT01CX_0234"/>
<dbReference type="STRING" id="386415.NT01CX_0234"/>
<proteinExistence type="inferred from homology"/>
<dbReference type="GO" id="GO:0005829">
    <property type="term" value="C:cytosol"/>
    <property type="evidence" value="ECO:0007669"/>
    <property type="project" value="TreeGrafter"/>
</dbReference>
<dbReference type="InterPro" id="IPR036969">
    <property type="entry name" value="Citrate_synthase_sf"/>
</dbReference>
<gene>
    <name evidence="7" type="ordered locus">NT01CX_0234</name>
</gene>
<dbReference type="SUPFAM" id="SSF48256">
    <property type="entry name" value="Citrate synthase"/>
    <property type="match status" value="1"/>
</dbReference>
<dbReference type="eggNOG" id="COG0372">
    <property type="taxonomic scope" value="Bacteria"/>
</dbReference>
<dbReference type="InterPro" id="IPR002020">
    <property type="entry name" value="Citrate_synthase"/>
</dbReference>
<dbReference type="InterPro" id="IPR024176">
    <property type="entry name" value="Citrate_synthase_bac-typ"/>
</dbReference>
<dbReference type="GO" id="GO:0036440">
    <property type="term" value="F:citrate synthase activity"/>
    <property type="evidence" value="ECO:0007669"/>
    <property type="project" value="UniProtKB-EC"/>
</dbReference>
<dbReference type="GO" id="GO:0005975">
    <property type="term" value="P:carbohydrate metabolic process"/>
    <property type="evidence" value="ECO:0007669"/>
    <property type="project" value="TreeGrafter"/>
</dbReference>
<comment type="pathway">
    <text evidence="1">Carbohydrate metabolism; tricarboxylic acid cycle.</text>
</comment>
<dbReference type="UniPathway" id="UPA00223"/>
<feature type="active site" evidence="6">
    <location>
        <position position="339"/>
    </location>
</feature>
<dbReference type="PATRIC" id="fig|386415.7.peg.1773"/>
<evidence type="ECO:0000256" key="4">
    <source>
        <dbReference type="ARBA" id="ARBA00049288"/>
    </source>
</evidence>
<dbReference type="InterPro" id="IPR016142">
    <property type="entry name" value="Citrate_synth-like_lrg_a-sub"/>
</dbReference>
<keyword evidence="8" id="KW-1185">Reference proteome</keyword>
<accession>A0Q286</accession>
<evidence type="ECO:0000313" key="7">
    <source>
        <dbReference type="EMBL" id="ABK60824.1"/>
    </source>
</evidence>
<dbReference type="PIRSF" id="PIRSF001369">
    <property type="entry name" value="Citrate_synth"/>
    <property type="match status" value="1"/>
</dbReference>
<dbReference type="Pfam" id="PF00285">
    <property type="entry name" value="Citrate_synt"/>
    <property type="match status" value="1"/>
</dbReference>
<comment type="catalytic activity">
    <reaction evidence="4">
        <text>oxaloacetate + acetyl-CoA + H2O = citrate + CoA + H(+)</text>
        <dbReference type="Rhea" id="RHEA:16845"/>
        <dbReference type="ChEBI" id="CHEBI:15377"/>
        <dbReference type="ChEBI" id="CHEBI:15378"/>
        <dbReference type="ChEBI" id="CHEBI:16452"/>
        <dbReference type="ChEBI" id="CHEBI:16947"/>
        <dbReference type="ChEBI" id="CHEBI:57287"/>
        <dbReference type="ChEBI" id="CHEBI:57288"/>
        <dbReference type="EC" id="2.3.3.16"/>
    </reaction>
</comment>
<dbReference type="Gene3D" id="1.10.230.10">
    <property type="entry name" value="Cytochrome P450-Terp, domain 2"/>
    <property type="match status" value="1"/>
</dbReference>
<evidence type="ECO:0000313" key="8">
    <source>
        <dbReference type="Proteomes" id="UP000008220"/>
    </source>
</evidence>
<dbReference type="PRINTS" id="PR00143">
    <property type="entry name" value="CITRTSNTHASE"/>
</dbReference>
<dbReference type="Gene3D" id="1.10.580.10">
    <property type="entry name" value="Citrate Synthase, domain 1"/>
    <property type="match status" value="1"/>
</dbReference>
<reference evidence="7 8" key="1">
    <citation type="journal article" date="2006" name="Nat. Biotechnol.">
        <title>The genome and transcriptomes of the anti-tumor agent Clostridium novyi-NT.</title>
        <authorList>
            <person name="Bettegowda C."/>
            <person name="Huang X."/>
            <person name="Lin J."/>
            <person name="Cheong I."/>
            <person name="Kohli M."/>
            <person name="Szabo S.A."/>
            <person name="Zhang X."/>
            <person name="Diaz L.A. Jr."/>
            <person name="Velculescu V.E."/>
            <person name="Parmigiani G."/>
            <person name="Kinzler K.W."/>
            <person name="Vogelstein B."/>
            <person name="Zhou S."/>
        </authorList>
    </citation>
    <scope>NUCLEOTIDE SEQUENCE [LARGE SCALE GENOMIC DNA]</scope>
    <source>
        <strain evidence="7 8">NT</strain>
    </source>
</reference>
<evidence type="ECO:0000256" key="2">
    <source>
        <dbReference type="ARBA" id="ARBA00010566"/>
    </source>
</evidence>
<keyword evidence="3 5" id="KW-0808">Transferase</keyword>
<evidence type="ECO:0000256" key="5">
    <source>
        <dbReference type="PIRNR" id="PIRNR001369"/>
    </source>
</evidence>
<dbReference type="NCBIfam" id="NF010635">
    <property type="entry name" value="PRK14032.1"/>
    <property type="match status" value="1"/>
</dbReference>
<dbReference type="HOGENOM" id="CLU_025068_2_2_9"/>
<sequence>MSIKNKEILSKNHVLFDNIIDEFSSVAEKNNIINPLLYKKYDVKRGLRNENGTGVLVGLTEVGNVHGYKIENGKRIPDEGKLTYRGISINDIVEACNKEKRFGFEEVIYLLLFGELPTKNELEKFQYVISESRELPEDFTEDMILKFPSHNIMNKLQRTILATYSFDDNPDDISTKNLLRQSIELISRMPTMIAHAYQAKIHYYDNKSLVLHSPRKDLSTAENILYMIRPDNKYTRTEAEMLDLSLIIHAEHGGGNNSAFATHVVSSTGTDTYSAIAAAVGSLKGPKHGGANIKVTNMMKNIKENINDWEDKDEIRKYLIKILKKEAFDYSGLIYGMGHAVYTLSDPRAVLLKKKAGQLAKEKGREKEFNLYKSIEEVTKKIFREIRGYDSITANVDLYSGLVYDMLNIPNDLYTPIFAVARTPGWCAHRIEQILSEFKIIRPAYKNVKLERKYVSLSER</sequence>
<dbReference type="InterPro" id="IPR016143">
    <property type="entry name" value="Citrate_synth-like_sm_a-sub"/>
</dbReference>
<dbReference type="EMBL" id="CP000382">
    <property type="protein sequence ID" value="ABK60824.1"/>
    <property type="molecule type" value="Genomic_DNA"/>
</dbReference>
<comment type="similarity">
    <text evidence="2 5">Belongs to the citrate synthase family.</text>
</comment>
<protein>
    <recommendedName>
        <fullName evidence="5">Citrate synthase</fullName>
    </recommendedName>
</protein>
<evidence type="ECO:0000256" key="1">
    <source>
        <dbReference type="ARBA" id="ARBA00005163"/>
    </source>
</evidence>
<organism evidence="7 8">
    <name type="scientific">Clostridium novyi (strain NT)</name>
    <dbReference type="NCBI Taxonomy" id="386415"/>
    <lineage>
        <taxon>Bacteria</taxon>
        <taxon>Bacillati</taxon>
        <taxon>Bacillota</taxon>
        <taxon>Clostridia</taxon>
        <taxon>Eubacteriales</taxon>
        <taxon>Clostridiaceae</taxon>
        <taxon>Clostridium</taxon>
    </lineage>
</organism>
<dbReference type="Proteomes" id="UP000008220">
    <property type="component" value="Chromosome"/>
</dbReference>
<feature type="active site" evidence="6">
    <location>
        <position position="397"/>
    </location>
</feature>
<keyword evidence="7" id="KW-0012">Acyltransferase</keyword>
<dbReference type="PANTHER" id="PTHR11739">
    <property type="entry name" value="CITRATE SYNTHASE"/>
    <property type="match status" value="1"/>
</dbReference>
<evidence type="ECO:0000256" key="6">
    <source>
        <dbReference type="PIRSR" id="PIRSR001369-1"/>
    </source>
</evidence>
<dbReference type="RefSeq" id="WP_011722726.1">
    <property type="nucleotide sequence ID" value="NC_008593.1"/>
</dbReference>
<dbReference type="PANTHER" id="PTHR11739:SF4">
    <property type="entry name" value="CITRATE SYNTHASE, PEROXISOMAL"/>
    <property type="match status" value="1"/>
</dbReference>
<dbReference type="GO" id="GO:0006099">
    <property type="term" value="P:tricarboxylic acid cycle"/>
    <property type="evidence" value="ECO:0007669"/>
    <property type="project" value="UniProtKB-UniPathway"/>
</dbReference>
<name>A0Q286_CLONN</name>
<dbReference type="CDD" id="cd06113">
    <property type="entry name" value="citrate_synt_like_1_2"/>
    <property type="match status" value="1"/>
</dbReference>
<evidence type="ECO:0000256" key="3">
    <source>
        <dbReference type="ARBA" id="ARBA00022679"/>
    </source>
</evidence>
<dbReference type="AlphaFoldDB" id="A0Q286"/>